<gene>
    <name evidence="2" type="ORF">CEXT_764421</name>
</gene>
<organism evidence="2 3">
    <name type="scientific">Caerostris extrusa</name>
    <name type="common">Bark spider</name>
    <name type="synonym">Caerostris bankana</name>
    <dbReference type="NCBI Taxonomy" id="172846"/>
    <lineage>
        <taxon>Eukaryota</taxon>
        <taxon>Metazoa</taxon>
        <taxon>Ecdysozoa</taxon>
        <taxon>Arthropoda</taxon>
        <taxon>Chelicerata</taxon>
        <taxon>Arachnida</taxon>
        <taxon>Araneae</taxon>
        <taxon>Araneomorphae</taxon>
        <taxon>Entelegynae</taxon>
        <taxon>Araneoidea</taxon>
        <taxon>Araneidae</taxon>
        <taxon>Caerostris</taxon>
    </lineage>
</organism>
<keyword evidence="3" id="KW-1185">Reference proteome</keyword>
<name>A0AAV4MK27_CAEEX</name>
<accession>A0AAV4MK27</accession>
<evidence type="ECO:0000313" key="3">
    <source>
        <dbReference type="Proteomes" id="UP001054945"/>
    </source>
</evidence>
<evidence type="ECO:0000256" key="1">
    <source>
        <dbReference type="SAM" id="MobiDB-lite"/>
    </source>
</evidence>
<dbReference type="EMBL" id="BPLR01019873">
    <property type="protein sequence ID" value="GIX72733.1"/>
    <property type="molecule type" value="Genomic_DNA"/>
</dbReference>
<feature type="region of interest" description="Disordered" evidence="1">
    <location>
        <begin position="25"/>
        <end position="44"/>
    </location>
</feature>
<protein>
    <submittedName>
        <fullName evidence="2">Uncharacterized protein</fullName>
    </submittedName>
</protein>
<reference evidence="2 3" key="1">
    <citation type="submission" date="2021-06" db="EMBL/GenBank/DDBJ databases">
        <title>Caerostris extrusa draft genome.</title>
        <authorList>
            <person name="Kono N."/>
            <person name="Arakawa K."/>
        </authorList>
    </citation>
    <scope>NUCLEOTIDE SEQUENCE [LARGE SCALE GENOMIC DNA]</scope>
</reference>
<sequence>MGVEDVTVNPPSPFPLPKGISFPGAGLMSSSNQGGGENGREVLSSLYLDDSKEGGGKREIEVSCIYFSPQVPRRSTMPVLVNKDDEGYEWRGSGYCGRLFLIPLFLPVLVNKNDEDHDWRGSGYWVRFLPPKNMVD</sequence>
<dbReference type="Proteomes" id="UP001054945">
    <property type="component" value="Unassembled WGS sequence"/>
</dbReference>
<proteinExistence type="predicted"/>
<dbReference type="AlphaFoldDB" id="A0AAV4MK27"/>
<comment type="caution">
    <text evidence="2">The sequence shown here is derived from an EMBL/GenBank/DDBJ whole genome shotgun (WGS) entry which is preliminary data.</text>
</comment>
<evidence type="ECO:0000313" key="2">
    <source>
        <dbReference type="EMBL" id="GIX72733.1"/>
    </source>
</evidence>